<dbReference type="PhylomeDB" id="E9FXM2"/>
<name>E9FXM2_DAPPU</name>
<dbReference type="Proteomes" id="UP000000305">
    <property type="component" value="Unassembled WGS sequence"/>
</dbReference>
<keyword evidence="2" id="KW-0489">Methyltransferase</keyword>
<evidence type="ECO:0000313" key="6">
    <source>
        <dbReference type="Proteomes" id="UP000000305"/>
    </source>
</evidence>
<dbReference type="InterPro" id="IPR051052">
    <property type="entry name" value="Diverse_substrate_MTase"/>
</dbReference>
<dbReference type="HOGENOM" id="CLU_049344_5_1_1"/>
<dbReference type="OMA" id="FSAVHWF"/>
<gene>
    <name evidence="5" type="ORF">DAPPUDRAFT_221341</name>
</gene>
<dbReference type="InterPro" id="IPR013216">
    <property type="entry name" value="Methyltransf_11"/>
</dbReference>
<comment type="similarity">
    <text evidence="1">Belongs to the methyltransferase superfamily.</text>
</comment>
<dbReference type="PANTHER" id="PTHR44942">
    <property type="entry name" value="METHYLTRANSF_11 DOMAIN-CONTAINING PROTEIN"/>
    <property type="match status" value="1"/>
</dbReference>
<dbReference type="PANTHER" id="PTHR44942:SF4">
    <property type="entry name" value="METHYLTRANSFERASE TYPE 11 DOMAIN-CONTAINING PROTEIN"/>
    <property type="match status" value="1"/>
</dbReference>
<dbReference type="OrthoDB" id="506498at2759"/>
<sequence length="275" mass="30994">MTKEWSQRGYESSVLASRYIDFRPKPPARLADRIVEFLKEKYTGDLSVCVDAGCGSGQCSLLLSSHFQKVLATDISASQIEVAKSQNHPPNIEFVASPAEQCPVEDGSVQLVNACVAAHWFDLPAFFKESDRILCPNGIVAIAAYVPLLEFVHPTASEELGEAMKLFYRVRLRDYWAKGVSIVDNEYKSITIPYEDFVREVFYVDECRKLSDLMNFFSSWCIYNNYCEVNGEAAGKGILQEFANNCLKALGSTQEPHEVDINFKFKYVLLMAHKP</sequence>
<feature type="domain" description="Methyltransferase type 11" evidence="4">
    <location>
        <begin position="50"/>
        <end position="142"/>
    </location>
</feature>
<dbReference type="GO" id="GO:0008757">
    <property type="term" value="F:S-adenosylmethionine-dependent methyltransferase activity"/>
    <property type="evidence" value="ECO:0007669"/>
    <property type="project" value="InterPro"/>
</dbReference>
<keyword evidence="3" id="KW-0808">Transferase</keyword>
<dbReference type="Pfam" id="PF08241">
    <property type="entry name" value="Methyltransf_11"/>
    <property type="match status" value="1"/>
</dbReference>
<dbReference type="GO" id="GO:0032259">
    <property type="term" value="P:methylation"/>
    <property type="evidence" value="ECO:0007669"/>
    <property type="project" value="UniProtKB-KW"/>
</dbReference>
<dbReference type="EMBL" id="GL732526">
    <property type="protein sequence ID" value="EFX88112.1"/>
    <property type="molecule type" value="Genomic_DNA"/>
</dbReference>
<dbReference type="KEGG" id="dpx:DAPPUDRAFT_221341"/>
<reference evidence="5 6" key="1">
    <citation type="journal article" date="2011" name="Science">
        <title>The ecoresponsive genome of Daphnia pulex.</title>
        <authorList>
            <person name="Colbourne J.K."/>
            <person name="Pfrender M.E."/>
            <person name="Gilbert D."/>
            <person name="Thomas W.K."/>
            <person name="Tucker A."/>
            <person name="Oakley T.H."/>
            <person name="Tokishita S."/>
            <person name="Aerts A."/>
            <person name="Arnold G.J."/>
            <person name="Basu M.K."/>
            <person name="Bauer D.J."/>
            <person name="Caceres C.E."/>
            <person name="Carmel L."/>
            <person name="Casola C."/>
            <person name="Choi J.H."/>
            <person name="Detter J.C."/>
            <person name="Dong Q."/>
            <person name="Dusheyko S."/>
            <person name="Eads B.D."/>
            <person name="Frohlich T."/>
            <person name="Geiler-Samerotte K.A."/>
            <person name="Gerlach D."/>
            <person name="Hatcher P."/>
            <person name="Jogdeo S."/>
            <person name="Krijgsveld J."/>
            <person name="Kriventseva E.V."/>
            <person name="Kultz D."/>
            <person name="Laforsch C."/>
            <person name="Lindquist E."/>
            <person name="Lopez J."/>
            <person name="Manak J.R."/>
            <person name="Muller J."/>
            <person name="Pangilinan J."/>
            <person name="Patwardhan R.P."/>
            <person name="Pitluck S."/>
            <person name="Pritham E.J."/>
            <person name="Rechtsteiner A."/>
            <person name="Rho M."/>
            <person name="Rogozin I.B."/>
            <person name="Sakarya O."/>
            <person name="Salamov A."/>
            <person name="Schaack S."/>
            <person name="Shapiro H."/>
            <person name="Shiga Y."/>
            <person name="Skalitzky C."/>
            <person name="Smith Z."/>
            <person name="Souvorov A."/>
            <person name="Sung W."/>
            <person name="Tang Z."/>
            <person name="Tsuchiya D."/>
            <person name="Tu H."/>
            <person name="Vos H."/>
            <person name="Wang M."/>
            <person name="Wolf Y.I."/>
            <person name="Yamagata H."/>
            <person name="Yamada T."/>
            <person name="Ye Y."/>
            <person name="Shaw J.R."/>
            <person name="Andrews J."/>
            <person name="Crease T.J."/>
            <person name="Tang H."/>
            <person name="Lucas S.M."/>
            <person name="Robertson H.M."/>
            <person name="Bork P."/>
            <person name="Koonin E.V."/>
            <person name="Zdobnov E.M."/>
            <person name="Grigoriev I.V."/>
            <person name="Lynch M."/>
            <person name="Boore J.L."/>
        </authorList>
    </citation>
    <scope>NUCLEOTIDE SEQUENCE [LARGE SCALE GENOMIC DNA]</scope>
</reference>
<dbReference type="InterPro" id="IPR029063">
    <property type="entry name" value="SAM-dependent_MTases_sf"/>
</dbReference>
<dbReference type="eggNOG" id="KOG3010">
    <property type="taxonomic scope" value="Eukaryota"/>
</dbReference>
<proteinExistence type="inferred from homology"/>
<dbReference type="AlphaFoldDB" id="E9FXM2"/>
<evidence type="ECO:0000256" key="3">
    <source>
        <dbReference type="ARBA" id="ARBA00022679"/>
    </source>
</evidence>
<evidence type="ECO:0000256" key="1">
    <source>
        <dbReference type="ARBA" id="ARBA00008361"/>
    </source>
</evidence>
<dbReference type="InParanoid" id="E9FXM2"/>
<evidence type="ECO:0000256" key="2">
    <source>
        <dbReference type="ARBA" id="ARBA00022603"/>
    </source>
</evidence>
<dbReference type="Gene3D" id="3.40.50.150">
    <property type="entry name" value="Vaccinia Virus protein VP39"/>
    <property type="match status" value="1"/>
</dbReference>
<dbReference type="CDD" id="cd02440">
    <property type="entry name" value="AdoMet_MTases"/>
    <property type="match status" value="1"/>
</dbReference>
<organism evidence="5 6">
    <name type="scientific">Daphnia pulex</name>
    <name type="common">Water flea</name>
    <dbReference type="NCBI Taxonomy" id="6669"/>
    <lineage>
        <taxon>Eukaryota</taxon>
        <taxon>Metazoa</taxon>
        <taxon>Ecdysozoa</taxon>
        <taxon>Arthropoda</taxon>
        <taxon>Crustacea</taxon>
        <taxon>Branchiopoda</taxon>
        <taxon>Diplostraca</taxon>
        <taxon>Cladocera</taxon>
        <taxon>Anomopoda</taxon>
        <taxon>Daphniidae</taxon>
        <taxon>Daphnia</taxon>
    </lineage>
</organism>
<evidence type="ECO:0000313" key="5">
    <source>
        <dbReference type="EMBL" id="EFX88112.1"/>
    </source>
</evidence>
<accession>E9FXM2</accession>
<evidence type="ECO:0000259" key="4">
    <source>
        <dbReference type="Pfam" id="PF08241"/>
    </source>
</evidence>
<protein>
    <recommendedName>
        <fullName evidence="4">Methyltransferase type 11 domain-containing protein</fullName>
    </recommendedName>
</protein>
<keyword evidence="6" id="KW-1185">Reference proteome</keyword>
<dbReference type="SUPFAM" id="SSF53335">
    <property type="entry name" value="S-adenosyl-L-methionine-dependent methyltransferases"/>
    <property type="match status" value="1"/>
</dbReference>
<dbReference type="STRING" id="6669.E9FXM2"/>